<dbReference type="Gene3D" id="3.90.550.10">
    <property type="entry name" value="Spore Coat Polysaccharide Biosynthesis Protein SpsA, Chain A"/>
    <property type="match status" value="1"/>
</dbReference>
<dbReference type="PANTHER" id="PTHR11952:SF2">
    <property type="entry name" value="LD24639P"/>
    <property type="match status" value="1"/>
</dbReference>
<evidence type="ECO:0000256" key="2">
    <source>
        <dbReference type="ARBA" id="ARBA00022679"/>
    </source>
</evidence>
<protein>
    <recommendedName>
        <fullName evidence="6">2-alkenal reductase</fullName>
    </recommendedName>
</protein>
<dbReference type="EMBL" id="MQWA01000001">
    <property type="protein sequence ID" value="PQJ28726.1"/>
    <property type="molecule type" value="Genomic_DNA"/>
</dbReference>
<dbReference type="GO" id="GO:0070569">
    <property type="term" value="F:uridylyltransferase activity"/>
    <property type="evidence" value="ECO:0007669"/>
    <property type="project" value="InterPro"/>
</dbReference>
<dbReference type="AlphaFoldDB" id="A0A2S7U143"/>
<dbReference type="InterPro" id="IPR002618">
    <property type="entry name" value="UDPGP_fam"/>
</dbReference>
<dbReference type="SUPFAM" id="SSF53448">
    <property type="entry name" value="Nucleotide-diphospho-sugar transferases"/>
    <property type="match status" value="1"/>
</dbReference>
<keyword evidence="2" id="KW-0808">Transferase</keyword>
<evidence type="ECO:0000313" key="4">
    <source>
        <dbReference type="EMBL" id="PQJ28726.1"/>
    </source>
</evidence>
<dbReference type="OrthoDB" id="9806910at2"/>
<accession>A0A2S7U143</accession>
<evidence type="ECO:0008006" key="6">
    <source>
        <dbReference type="Google" id="ProtNLM"/>
    </source>
</evidence>
<organism evidence="4 5">
    <name type="scientific">Rubritalea profundi</name>
    <dbReference type="NCBI Taxonomy" id="1658618"/>
    <lineage>
        <taxon>Bacteria</taxon>
        <taxon>Pseudomonadati</taxon>
        <taxon>Verrucomicrobiota</taxon>
        <taxon>Verrucomicrobiia</taxon>
        <taxon>Verrucomicrobiales</taxon>
        <taxon>Rubritaleaceae</taxon>
        <taxon>Rubritalea</taxon>
    </lineage>
</organism>
<gene>
    <name evidence="4" type="ORF">BSZ32_09580</name>
</gene>
<sequence>MTSIPANQAHLEPFVANSPELSEQVAALDWNELSKAVDECINSHASAGLPDHYEPAAYFPLTPENDAQSALYQKAAAHGEQLISEGKTAAFTVAGGQGTRLGYDGPKGTFPVSPIQSKSLFQLFAEQIAGLNAKYSCNIPWYIMCSPLNIDATTAYFKQNQFFGLNQADVQFFTQGVMPATDFEGKLLVKDADNLALSPNGHGGSLKALIDSGSIDDMKSRGIEHLSYFQVDNPLISIMSPLFVGLHDLQQSDMSSRSLTKTGPFEKLGNFVMVGDSMNIIEYSDLPEEKALETDTEGRIKYRAGSPAMHLLRRDFIDQFASANLKLPYHRAEKKVPFINLDGEAFSPDTANAVKFETFVFDALPLAKNPLILEAMREQEFSPVKNKTGVDSLESSQADQIKRDINRLRNLGIKVADSATVEISPTLYLDDKKLTAASPTSLKSNHSYYLA</sequence>
<dbReference type="InterPro" id="IPR029044">
    <property type="entry name" value="Nucleotide-diphossugar_trans"/>
</dbReference>
<name>A0A2S7U143_9BACT</name>
<keyword evidence="3" id="KW-0548">Nucleotidyltransferase</keyword>
<dbReference type="RefSeq" id="WP_105043220.1">
    <property type="nucleotide sequence ID" value="NZ_MQWA01000001.1"/>
</dbReference>
<proteinExistence type="inferred from homology"/>
<dbReference type="PANTHER" id="PTHR11952">
    <property type="entry name" value="UDP- GLUCOSE PYROPHOSPHORYLASE"/>
    <property type="match status" value="1"/>
</dbReference>
<evidence type="ECO:0000313" key="5">
    <source>
        <dbReference type="Proteomes" id="UP000239907"/>
    </source>
</evidence>
<dbReference type="Pfam" id="PF01704">
    <property type="entry name" value="UDPGP"/>
    <property type="match status" value="1"/>
</dbReference>
<dbReference type="InterPro" id="IPR039741">
    <property type="entry name" value="UDP-sugar_pyrophosphorylase"/>
</dbReference>
<comment type="similarity">
    <text evidence="1">Belongs to the UDPGP type 1 family.</text>
</comment>
<reference evidence="4 5" key="1">
    <citation type="submission" date="2016-12" db="EMBL/GenBank/DDBJ databases">
        <title>Study of bacterial adaptation to deep sea.</title>
        <authorList>
            <person name="Song J."/>
            <person name="Yoshizawa S."/>
            <person name="Kogure K."/>
        </authorList>
    </citation>
    <scope>NUCLEOTIDE SEQUENCE [LARGE SCALE GENOMIC DNA]</scope>
    <source>
        <strain evidence="4 5">SAORIC-165</strain>
    </source>
</reference>
<evidence type="ECO:0000256" key="1">
    <source>
        <dbReference type="ARBA" id="ARBA00010401"/>
    </source>
</evidence>
<comment type="caution">
    <text evidence="4">The sequence shown here is derived from an EMBL/GenBank/DDBJ whole genome shotgun (WGS) entry which is preliminary data.</text>
</comment>
<dbReference type="Proteomes" id="UP000239907">
    <property type="component" value="Unassembled WGS sequence"/>
</dbReference>
<keyword evidence="5" id="KW-1185">Reference proteome</keyword>
<evidence type="ECO:0000256" key="3">
    <source>
        <dbReference type="ARBA" id="ARBA00022695"/>
    </source>
</evidence>